<dbReference type="GO" id="GO:0006303">
    <property type="term" value="P:double-strand break repair via nonhomologous end joining"/>
    <property type="evidence" value="ECO:0007669"/>
    <property type="project" value="TreeGrafter"/>
</dbReference>
<dbReference type="GO" id="GO:0036297">
    <property type="term" value="P:interstrand cross-link repair"/>
    <property type="evidence" value="ECO:0007669"/>
    <property type="project" value="TreeGrafter"/>
</dbReference>
<evidence type="ECO:0000256" key="14">
    <source>
        <dbReference type="ARBA" id="ARBA00039555"/>
    </source>
</evidence>
<dbReference type="EC" id="3.5.2.6" evidence="5"/>
<evidence type="ECO:0000256" key="2">
    <source>
        <dbReference type="ARBA" id="ARBA00004123"/>
    </source>
</evidence>
<evidence type="ECO:0000256" key="8">
    <source>
        <dbReference type="ARBA" id="ARBA00022763"/>
    </source>
</evidence>
<keyword evidence="20" id="KW-1185">Reference proteome</keyword>
<comment type="catalytic activity">
    <reaction evidence="1">
        <text>a beta-lactam + H2O = a substituted beta-amino acid</text>
        <dbReference type="Rhea" id="RHEA:20401"/>
        <dbReference type="ChEBI" id="CHEBI:15377"/>
        <dbReference type="ChEBI" id="CHEBI:35627"/>
        <dbReference type="ChEBI" id="CHEBI:140347"/>
        <dbReference type="EC" id="3.5.2.6"/>
    </reaction>
</comment>
<comment type="caution">
    <text evidence="19">The sequence shown here is derived from an EMBL/GenBank/DDBJ whole genome shotgun (WGS) entry which is preliminary data.</text>
</comment>
<dbReference type="Gene3D" id="3.40.50.12650">
    <property type="match status" value="1"/>
</dbReference>
<dbReference type="GO" id="GO:0000781">
    <property type="term" value="C:chromosome, telomeric region"/>
    <property type="evidence" value="ECO:0007669"/>
    <property type="project" value="UniProtKB-SubCell"/>
</dbReference>
<dbReference type="GO" id="GO:0003684">
    <property type="term" value="F:damaged DNA binding"/>
    <property type="evidence" value="ECO:0007669"/>
    <property type="project" value="TreeGrafter"/>
</dbReference>
<keyword evidence="9" id="KW-0378">Hydrolase</keyword>
<keyword evidence="7" id="KW-0540">Nuclease</keyword>
<dbReference type="InterPro" id="IPR011084">
    <property type="entry name" value="DRMBL"/>
</dbReference>
<keyword evidence="11" id="KW-0779">Telomere</keyword>
<dbReference type="PANTHER" id="PTHR23240">
    <property type="entry name" value="DNA CROSS-LINK REPAIR PROTEIN PSO2/SNM1-RELATED"/>
    <property type="match status" value="1"/>
</dbReference>
<evidence type="ECO:0000256" key="12">
    <source>
        <dbReference type="ARBA" id="ARBA00023204"/>
    </source>
</evidence>
<comment type="subcellular location">
    <subcellularLocation>
        <location evidence="3">Chromosome</location>
        <location evidence="3">Telomere</location>
    </subcellularLocation>
    <subcellularLocation>
        <location evidence="2">Nucleus</location>
    </subcellularLocation>
</comment>
<gene>
    <name evidence="19" type="primary">DCLRE1B</name>
    <name evidence="19" type="ORF">OS493_005869</name>
</gene>
<evidence type="ECO:0000313" key="19">
    <source>
        <dbReference type="EMBL" id="KAJ7339471.1"/>
    </source>
</evidence>
<sequence length="520" mass="57864">MNGAVIPNTPIAVDFWRLRHCSHSRVFFLSHMHADHTAGLTSSWNTYKIYCSEVTRKLVIAKLGVNSDLVVGLPLDECLIINLDETGQETMTVTLVDANHCPGSVMFIFEGYFGKILYTGDCRFCDRFTSHSAIQGKLFDILYLDNTYCDPKCFFPSRTQATVNIMKIIRSHPECKVVIGLHNLGKEMLLHSIAVVLKTWIGVDPVRKETLELLEMPNVFTCEIDKVWIRVVKSNEITKKNIQHWNSNEPTIAILPTCLYIGATNPYANVENVFVVPYSDHSSFEELRKFVQSVKPRKIIPIVHKHRLSPGETINSRVNMNVFQSLMDSSPSSQYTVPRSVECFMTAEIQRATKQRVKATGKLCMRKTAKIKKPCGVVFPPDPETTETETDKSDVDVNESDRKSTVFKGTGDKEHGQDITKRNAVTSSSIKCGFADSESRGKSDVGSDSGEKDYSMVQRITGNEMNAVASSSSIKCVTAVSESGGKSNMGIESGEKDHGIAQQTFGDEQNSIVLRPLNLA</sequence>
<dbReference type="Gene3D" id="3.60.15.10">
    <property type="entry name" value="Ribonuclease Z/Hydroxyacylglutathione hydrolase-like"/>
    <property type="match status" value="1"/>
</dbReference>
<evidence type="ECO:0000313" key="20">
    <source>
        <dbReference type="Proteomes" id="UP001163046"/>
    </source>
</evidence>
<evidence type="ECO:0000256" key="10">
    <source>
        <dbReference type="ARBA" id="ARBA00022839"/>
    </source>
</evidence>
<keyword evidence="13" id="KW-0539">Nucleus</keyword>
<feature type="region of interest" description="Disordered" evidence="17">
    <location>
        <begin position="376"/>
        <end position="422"/>
    </location>
</feature>
<protein>
    <recommendedName>
        <fullName evidence="14">5' exonuclease Apollo</fullName>
        <ecNumber evidence="5">3.5.2.6</ecNumber>
    </recommendedName>
    <alternativeName>
        <fullName evidence="15">DNA cross-link repair 1B protein</fullName>
    </alternativeName>
    <alternativeName>
        <fullName evidence="16">SNM1 homolog B</fullName>
    </alternativeName>
</protein>
<evidence type="ECO:0000259" key="18">
    <source>
        <dbReference type="Pfam" id="PF07522"/>
    </source>
</evidence>
<keyword evidence="6" id="KW-0158">Chromosome</keyword>
<evidence type="ECO:0000256" key="17">
    <source>
        <dbReference type="SAM" id="MobiDB-lite"/>
    </source>
</evidence>
<dbReference type="GO" id="GO:0008800">
    <property type="term" value="F:beta-lactamase activity"/>
    <property type="evidence" value="ECO:0007669"/>
    <property type="project" value="UniProtKB-EC"/>
</dbReference>
<evidence type="ECO:0000256" key="1">
    <source>
        <dbReference type="ARBA" id="ARBA00001526"/>
    </source>
</evidence>
<dbReference type="Proteomes" id="UP001163046">
    <property type="component" value="Unassembled WGS sequence"/>
</dbReference>
<feature type="compositionally biased region" description="Basic and acidic residues" evidence="17">
    <location>
        <begin position="389"/>
        <end position="421"/>
    </location>
</feature>
<evidence type="ECO:0000256" key="9">
    <source>
        <dbReference type="ARBA" id="ARBA00022801"/>
    </source>
</evidence>
<evidence type="ECO:0000256" key="13">
    <source>
        <dbReference type="ARBA" id="ARBA00023242"/>
    </source>
</evidence>
<name>A0A9X0CGL9_9CNID</name>
<evidence type="ECO:0000256" key="11">
    <source>
        <dbReference type="ARBA" id="ARBA00022895"/>
    </source>
</evidence>
<evidence type="ECO:0000256" key="15">
    <source>
        <dbReference type="ARBA" id="ARBA00041693"/>
    </source>
</evidence>
<dbReference type="PANTHER" id="PTHR23240:SF26">
    <property type="entry name" value="5' EXONUCLEASE APOLLO"/>
    <property type="match status" value="1"/>
</dbReference>
<evidence type="ECO:0000256" key="5">
    <source>
        <dbReference type="ARBA" id="ARBA00012865"/>
    </source>
</evidence>
<dbReference type="InterPro" id="IPR036866">
    <property type="entry name" value="RibonucZ/Hydroxyglut_hydro"/>
</dbReference>
<dbReference type="GO" id="GO:0000723">
    <property type="term" value="P:telomere maintenance"/>
    <property type="evidence" value="ECO:0007669"/>
    <property type="project" value="TreeGrafter"/>
</dbReference>
<keyword evidence="8" id="KW-0227">DNA damage</keyword>
<dbReference type="GO" id="GO:0035312">
    <property type="term" value="F:5'-3' DNA exonuclease activity"/>
    <property type="evidence" value="ECO:0007669"/>
    <property type="project" value="TreeGrafter"/>
</dbReference>
<evidence type="ECO:0000256" key="6">
    <source>
        <dbReference type="ARBA" id="ARBA00022454"/>
    </source>
</evidence>
<evidence type="ECO:0000256" key="16">
    <source>
        <dbReference type="ARBA" id="ARBA00042738"/>
    </source>
</evidence>
<keyword evidence="12" id="KW-0234">DNA repair</keyword>
<dbReference type="CDD" id="cd16273">
    <property type="entry name" value="SNM1A-1C-like_MBL-fold"/>
    <property type="match status" value="1"/>
</dbReference>
<dbReference type="AlphaFoldDB" id="A0A9X0CGL9"/>
<dbReference type="GO" id="GO:0005634">
    <property type="term" value="C:nucleus"/>
    <property type="evidence" value="ECO:0007669"/>
    <property type="project" value="UniProtKB-SubCell"/>
</dbReference>
<evidence type="ECO:0000256" key="4">
    <source>
        <dbReference type="ARBA" id="ARBA00010304"/>
    </source>
</evidence>
<organism evidence="19 20">
    <name type="scientific">Desmophyllum pertusum</name>
    <dbReference type="NCBI Taxonomy" id="174260"/>
    <lineage>
        <taxon>Eukaryota</taxon>
        <taxon>Metazoa</taxon>
        <taxon>Cnidaria</taxon>
        <taxon>Anthozoa</taxon>
        <taxon>Hexacorallia</taxon>
        <taxon>Scleractinia</taxon>
        <taxon>Caryophylliina</taxon>
        <taxon>Caryophylliidae</taxon>
        <taxon>Desmophyllum</taxon>
    </lineage>
</organism>
<dbReference type="FunFam" id="3.40.50.12650:FF:000003">
    <property type="entry name" value="DNA cross-link repair 1B"/>
    <property type="match status" value="1"/>
</dbReference>
<reference evidence="19" key="1">
    <citation type="submission" date="2023-01" db="EMBL/GenBank/DDBJ databases">
        <title>Genome assembly of the deep-sea coral Lophelia pertusa.</title>
        <authorList>
            <person name="Herrera S."/>
            <person name="Cordes E."/>
        </authorList>
    </citation>
    <scope>NUCLEOTIDE SEQUENCE</scope>
    <source>
        <strain evidence="19">USNM1676648</strain>
        <tissue evidence="19">Polyp</tissue>
    </source>
</reference>
<evidence type="ECO:0000256" key="3">
    <source>
        <dbReference type="ARBA" id="ARBA00004574"/>
    </source>
</evidence>
<dbReference type="Pfam" id="PF07522">
    <property type="entry name" value="DRMBL"/>
    <property type="match status" value="1"/>
</dbReference>
<dbReference type="EMBL" id="MU827779">
    <property type="protein sequence ID" value="KAJ7339471.1"/>
    <property type="molecule type" value="Genomic_DNA"/>
</dbReference>
<accession>A0A9X0CGL9</accession>
<dbReference type="OrthoDB" id="262529at2759"/>
<keyword evidence="10 19" id="KW-0269">Exonuclease</keyword>
<dbReference type="SUPFAM" id="SSF56281">
    <property type="entry name" value="Metallo-hydrolase/oxidoreductase"/>
    <property type="match status" value="1"/>
</dbReference>
<comment type="similarity">
    <text evidence="4">Belongs to the DNA repair metallo-beta-lactamase (DRMBL) family.</text>
</comment>
<evidence type="ECO:0000256" key="7">
    <source>
        <dbReference type="ARBA" id="ARBA00022722"/>
    </source>
</evidence>
<feature type="domain" description="DNA repair metallo-beta-lactamase" evidence="18">
    <location>
        <begin position="269"/>
        <end position="305"/>
    </location>
</feature>
<proteinExistence type="inferred from homology"/>